<keyword evidence="2" id="KW-1185">Reference proteome</keyword>
<evidence type="ECO:0000313" key="2">
    <source>
        <dbReference type="Proteomes" id="UP001610446"/>
    </source>
</evidence>
<sequence length="58" mass="6194">MSKPREEAAGSRHACKTKYNSPLFRALDSLPQDPASAGFSHLGMDGVCGETITGTERL</sequence>
<dbReference type="EMBL" id="JBFXLU010000011">
    <property type="protein sequence ID" value="KAL2855305.1"/>
    <property type="molecule type" value="Genomic_DNA"/>
</dbReference>
<evidence type="ECO:0000313" key="1">
    <source>
        <dbReference type="EMBL" id="KAL2855305.1"/>
    </source>
</evidence>
<name>A0ABR4KSP2_9EURO</name>
<comment type="caution">
    <text evidence="1">The sequence shown here is derived from an EMBL/GenBank/DDBJ whole genome shotgun (WGS) entry which is preliminary data.</text>
</comment>
<accession>A0ABR4KSP2</accession>
<dbReference type="Proteomes" id="UP001610446">
    <property type="component" value="Unassembled WGS sequence"/>
</dbReference>
<proteinExistence type="predicted"/>
<protein>
    <submittedName>
        <fullName evidence="1">Uncharacterized protein</fullName>
    </submittedName>
</protein>
<organism evidence="1 2">
    <name type="scientific">Aspergillus pseudoustus</name>
    <dbReference type="NCBI Taxonomy" id="1810923"/>
    <lineage>
        <taxon>Eukaryota</taxon>
        <taxon>Fungi</taxon>
        <taxon>Dikarya</taxon>
        <taxon>Ascomycota</taxon>
        <taxon>Pezizomycotina</taxon>
        <taxon>Eurotiomycetes</taxon>
        <taxon>Eurotiomycetidae</taxon>
        <taxon>Eurotiales</taxon>
        <taxon>Aspergillaceae</taxon>
        <taxon>Aspergillus</taxon>
        <taxon>Aspergillus subgen. Nidulantes</taxon>
    </lineage>
</organism>
<gene>
    <name evidence="1" type="ORF">BJY01DRAFT_204416</name>
</gene>
<reference evidence="1 2" key="1">
    <citation type="submission" date="2024-07" db="EMBL/GenBank/DDBJ databases">
        <title>Section-level genome sequencing and comparative genomics of Aspergillus sections Usti and Cavernicolus.</title>
        <authorList>
            <consortium name="Lawrence Berkeley National Laboratory"/>
            <person name="Nybo J.L."/>
            <person name="Vesth T.C."/>
            <person name="Theobald S."/>
            <person name="Frisvad J.C."/>
            <person name="Larsen T.O."/>
            <person name="Kjaerboelling I."/>
            <person name="Rothschild-Mancinelli K."/>
            <person name="Lyhne E.K."/>
            <person name="Kogle M.E."/>
            <person name="Barry K."/>
            <person name="Clum A."/>
            <person name="Na H."/>
            <person name="Ledsgaard L."/>
            <person name="Lin J."/>
            <person name="Lipzen A."/>
            <person name="Kuo A."/>
            <person name="Riley R."/>
            <person name="Mondo S."/>
            <person name="Labutti K."/>
            <person name="Haridas S."/>
            <person name="Pangalinan J."/>
            <person name="Salamov A.A."/>
            <person name="Simmons B.A."/>
            <person name="Magnuson J.K."/>
            <person name="Chen J."/>
            <person name="Drula E."/>
            <person name="Henrissat B."/>
            <person name="Wiebenga A."/>
            <person name="Lubbers R.J."/>
            <person name="Gomes A.C."/>
            <person name="Makela M.R."/>
            <person name="Stajich J."/>
            <person name="Grigoriev I.V."/>
            <person name="Mortensen U.H."/>
            <person name="De Vries R.P."/>
            <person name="Baker S.E."/>
            <person name="Andersen M.R."/>
        </authorList>
    </citation>
    <scope>NUCLEOTIDE SEQUENCE [LARGE SCALE GENOMIC DNA]</scope>
    <source>
        <strain evidence="1 2">CBS 123904</strain>
    </source>
</reference>